<proteinExistence type="predicted"/>
<evidence type="ECO:0000256" key="1">
    <source>
        <dbReference type="SAM" id="Coils"/>
    </source>
</evidence>
<keyword evidence="4" id="KW-1185">Reference proteome</keyword>
<name>A0A1H9UYV8_9FIRM</name>
<dbReference type="InterPro" id="IPR010724">
    <property type="entry name" value="RepA_N"/>
</dbReference>
<feature type="coiled-coil region" evidence="1">
    <location>
        <begin position="72"/>
        <end position="99"/>
    </location>
</feature>
<dbReference type="EMBL" id="FOGW01000047">
    <property type="protein sequence ID" value="SES14539.1"/>
    <property type="molecule type" value="Genomic_DNA"/>
</dbReference>
<feature type="domain" description="Replication initiator A N-terminal" evidence="2">
    <location>
        <begin position="15"/>
        <end position="89"/>
    </location>
</feature>
<gene>
    <name evidence="3" type="ORF">SAMN02910429_02322</name>
</gene>
<evidence type="ECO:0000313" key="4">
    <source>
        <dbReference type="Proteomes" id="UP000182471"/>
    </source>
</evidence>
<evidence type="ECO:0000259" key="2">
    <source>
        <dbReference type="Pfam" id="PF06970"/>
    </source>
</evidence>
<evidence type="ECO:0000313" key="3">
    <source>
        <dbReference type="EMBL" id="SES14539.1"/>
    </source>
</evidence>
<dbReference type="Proteomes" id="UP000182471">
    <property type="component" value="Unassembled WGS sequence"/>
</dbReference>
<organism evidence="3 4">
    <name type="scientific">Lachnobacterium bovis</name>
    <dbReference type="NCBI Taxonomy" id="140626"/>
    <lineage>
        <taxon>Bacteria</taxon>
        <taxon>Bacillati</taxon>
        <taxon>Bacillota</taxon>
        <taxon>Clostridia</taxon>
        <taxon>Lachnospirales</taxon>
        <taxon>Lachnospiraceae</taxon>
        <taxon>Lachnobacterium</taxon>
    </lineage>
</organism>
<dbReference type="Pfam" id="PF06970">
    <property type="entry name" value="RepA_N"/>
    <property type="match status" value="1"/>
</dbReference>
<keyword evidence="1" id="KW-0175">Coiled coil</keyword>
<reference evidence="4" key="1">
    <citation type="submission" date="2016-10" db="EMBL/GenBank/DDBJ databases">
        <authorList>
            <person name="Varghese N."/>
            <person name="Submissions S."/>
        </authorList>
    </citation>
    <scope>NUCLEOTIDE SEQUENCE [LARGE SCALE GENOMIC DNA]</scope>
    <source>
        <strain evidence="4">S1b</strain>
    </source>
</reference>
<dbReference type="AlphaFoldDB" id="A0A1H9UYV8"/>
<dbReference type="RefSeq" id="WP_074731019.1">
    <property type="nucleotide sequence ID" value="NZ_FOGW01000047.1"/>
</dbReference>
<accession>A0A1H9UYV8</accession>
<sequence length="108" mass="12590">MDFDYFYGRETEQFAFYQIPKTLITDDKFAGISMEAKVLYSLMLDRAALSAKNEWLDEDGRVFIYYTLEKIMEDMHCANQKATKMLKELESKAGLIERQKQGQGKPTI</sequence>
<protein>
    <submittedName>
        <fullName evidence="3">Replication initiator protein A (RepA) N-terminus</fullName>
    </submittedName>
</protein>